<evidence type="ECO:0000313" key="2">
    <source>
        <dbReference type="Proteomes" id="UP001230649"/>
    </source>
</evidence>
<proteinExistence type="predicted"/>
<gene>
    <name evidence="1" type="ORF">QFC20_000010</name>
</gene>
<protein>
    <submittedName>
        <fullName evidence="1">Uncharacterized protein</fullName>
    </submittedName>
</protein>
<organism evidence="1 2">
    <name type="scientific">Naganishia adeliensis</name>
    <dbReference type="NCBI Taxonomy" id="92952"/>
    <lineage>
        <taxon>Eukaryota</taxon>
        <taxon>Fungi</taxon>
        <taxon>Dikarya</taxon>
        <taxon>Basidiomycota</taxon>
        <taxon>Agaricomycotina</taxon>
        <taxon>Tremellomycetes</taxon>
        <taxon>Filobasidiales</taxon>
        <taxon>Filobasidiaceae</taxon>
        <taxon>Naganishia</taxon>
    </lineage>
</organism>
<evidence type="ECO:0000313" key="1">
    <source>
        <dbReference type="EMBL" id="KAJ9117732.1"/>
    </source>
</evidence>
<comment type="caution">
    <text evidence="1">The sequence shown here is derived from an EMBL/GenBank/DDBJ whole genome shotgun (WGS) entry which is preliminary data.</text>
</comment>
<name>A0ACC2X358_9TREE</name>
<dbReference type="EMBL" id="JASBWS010000001">
    <property type="protein sequence ID" value="KAJ9117732.1"/>
    <property type="molecule type" value="Genomic_DNA"/>
</dbReference>
<accession>A0ACC2X358</accession>
<keyword evidence="2" id="KW-1185">Reference proteome</keyword>
<reference evidence="1" key="1">
    <citation type="submission" date="2023-04" db="EMBL/GenBank/DDBJ databases">
        <title>Draft Genome sequencing of Naganishia species isolated from polar environments using Oxford Nanopore Technology.</title>
        <authorList>
            <person name="Leo P."/>
            <person name="Venkateswaran K."/>
        </authorList>
    </citation>
    <scope>NUCLEOTIDE SEQUENCE</scope>
    <source>
        <strain evidence="1">MNA-CCFEE 5262</strain>
    </source>
</reference>
<dbReference type="Proteomes" id="UP001230649">
    <property type="component" value="Unassembled WGS sequence"/>
</dbReference>
<sequence length="164" mass="18055">MSANSSLPSWHNTLPSSPGHPAPTLPTTDKGIRVCQLIQLKPEALEEYKKVHTEVFSGVLQALRRAGVIDYSINHFELPLVPTTSSSAPTTGTTHLLVAHMRYINSTSLDDFKQDMAKIGEDPETQRWWKLTDNMQSSFIPGATGSASGPGWWSTGEEVFRFEG</sequence>